<organism evidence="1 2">
    <name type="scientific">Ramularia collo-cygni</name>
    <dbReference type="NCBI Taxonomy" id="112498"/>
    <lineage>
        <taxon>Eukaryota</taxon>
        <taxon>Fungi</taxon>
        <taxon>Dikarya</taxon>
        <taxon>Ascomycota</taxon>
        <taxon>Pezizomycotina</taxon>
        <taxon>Dothideomycetes</taxon>
        <taxon>Dothideomycetidae</taxon>
        <taxon>Mycosphaerellales</taxon>
        <taxon>Mycosphaerellaceae</taxon>
        <taxon>Ramularia</taxon>
    </lineage>
</organism>
<protein>
    <recommendedName>
        <fullName evidence="3">F-box domain-containing protein</fullName>
    </recommendedName>
</protein>
<evidence type="ECO:0008006" key="3">
    <source>
        <dbReference type="Google" id="ProtNLM"/>
    </source>
</evidence>
<name>A0A2D3V7I3_9PEZI</name>
<dbReference type="RefSeq" id="XP_023625404.1">
    <property type="nucleotide sequence ID" value="XM_023769636.1"/>
</dbReference>
<dbReference type="AlphaFoldDB" id="A0A2D3V7I3"/>
<dbReference type="GeneID" id="35599534"/>
<dbReference type="OrthoDB" id="3637487at2759"/>
<evidence type="ECO:0000313" key="1">
    <source>
        <dbReference type="EMBL" id="CZT18514.1"/>
    </source>
</evidence>
<keyword evidence="2" id="KW-1185">Reference proteome</keyword>
<gene>
    <name evidence="1" type="ORF">RCC_04359</name>
</gene>
<dbReference type="STRING" id="112498.A0A2D3V7I3"/>
<evidence type="ECO:0000313" key="2">
    <source>
        <dbReference type="Proteomes" id="UP000225277"/>
    </source>
</evidence>
<proteinExistence type="predicted"/>
<dbReference type="Proteomes" id="UP000225277">
    <property type="component" value="Unassembled WGS sequence"/>
</dbReference>
<accession>A0A2D3V7I3</accession>
<dbReference type="EMBL" id="FJUY01000006">
    <property type="protein sequence ID" value="CZT18514.1"/>
    <property type="molecule type" value="Genomic_DNA"/>
</dbReference>
<sequence length="385" mass="43918">MASLLDLPIELLILILEKVGGRELRRGGGSARLAVCRVWYTAALPIYTSGFATSHVNLYGHNIDTLRSQFGYAGFRPIRHLMHKNTREVRIHLLGHPWDEATAQADEICEYTTWNSPPYNRNEDPSTIVKALDAWRDVQLKPCLDELFSDLRRFEALESVIVEARSEPRHETVRIPHRDYMYVGTISKLLLNLPVVHNLVSLTLDTHGTELLGDDHICHMVADVLPRIRDVRLRMTRLCPDILGLRNVKAKDVKLKCLIIKLHSPQSMSDHAHESLNDTHGSFMCSGKATQTQLLDGLIRESRTLITKLDHLASGEEHSSKTKIRISHAPMILPRVQVIDCRSMTQYLLKDIWFAREDDGKPRWFEKEDGEMLVYGGPYTYDSLS</sequence>
<reference evidence="1 2" key="1">
    <citation type="submission" date="2016-03" db="EMBL/GenBank/DDBJ databases">
        <authorList>
            <person name="Ploux O."/>
        </authorList>
    </citation>
    <scope>NUCLEOTIDE SEQUENCE [LARGE SCALE GENOMIC DNA]</scope>
    <source>
        <strain evidence="1 2">URUG2</strain>
    </source>
</reference>